<dbReference type="AlphaFoldDB" id="A0A368GW55"/>
<evidence type="ECO:0000313" key="3">
    <source>
        <dbReference type="Proteomes" id="UP000252519"/>
    </source>
</evidence>
<proteinExistence type="predicted"/>
<evidence type="ECO:0000313" key="2">
    <source>
        <dbReference type="EMBL" id="RCN47808.1"/>
    </source>
</evidence>
<dbReference type="Proteomes" id="UP000252519">
    <property type="component" value="Unassembled WGS sequence"/>
</dbReference>
<gene>
    <name evidence="2" type="ORF">ANCCAN_06145</name>
</gene>
<name>A0A368GW55_ANCCA</name>
<keyword evidence="3" id="KW-1185">Reference proteome</keyword>
<sequence length="40" mass="4987">MRTFIATHPQMRKKEQQRTRNLSRVYPSRIHMQVHLPHLY</sequence>
<dbReference type="EMBL" id="JOJR01000056">
    <property type="protein sequence ID" value="RCN47808.1"/>
    <property type="molecule type" value="Genomic_DNA"/>
</dbReference>
<feature type="region of interest" description="Disordered" evidence="1">
    <location>
        <begin position="1"/>
        <end position="21"/>
    </location>
</feature>
<protein>
    <submittedName>
        <fullName evidence="2">Uncharacterized protein</fullName>
    </submittedName>
</protein>
<evidence type="ECO:0000256" key="1">
    <source>
        <dbReference type="SAM" id="MobiDB-lite"/>
    </source>
</evidence>
<organism evidence="2 3">
    <name type="scientific">Ancylostoma caninum</name>
    <name type="common">Dog hookworm</name>
    <dbReference type="NCBI Taxonomy" id="29170"/>
    <lineage>
        <taxon>Eukaryota</taxon>
        <taxon>Metazoa</taxon>
        <taxon>Ecdysozoa</taxon>
        <taxon>Nematoda</taxon>
        <taxon>Chromadorea</taxon>
        <taxon>Rhabditida</taxon>
        <taxon>Rhabditina</taxon>
        <taxon>Rhabditomorpha</taxon>
        <taxon>Strongyloidea</taxon>
        <taxon>Ancylostomatidae</taxon>
        <taxon>Ancylostomatinae</taxon>
        <taxon>Ancylostoma</taxon>
    </lineage>
</organism>
<reference evidence="2 3" key="1">
    <citation type="submission" date="2014-10" db="EMBL/GenBank/DDBJ databases">
        <title>Draft genome of the hookworm Ancylostoma caninum.</title>
        <authorList>
            <person name="Mitreva M."/>
        </authorList>
    </citation>
    <scope>NUCLEOTIDE SEQUENCE [LARGE SCALE GENOMIC DNA]</scope>
    <source>
        <strain evidence="2 3">Baltimore</strain>
    </source>
</reference>
<accession>A0A368GW55</accession>
<comment type="caution">
    <text evidence="2">The sequence shown here is derived from an EMBL/GenBank/DDBJ whole genome shotgun (WGS) entry which is preliminary data.</text>
</comment>